<dbReference type="Gene3D" id="2.40.10.220">
    <property type="entry name" value="predicted glycosyltransferase like domains"/>
    <property type="match status" value="1"/>
</dbReference>
<evidence type="ECO:0000259" key="1">
    <source>
        <dbReference type="Pfam" id="PF07238"/>
    </source>
</evidence>
<dbReference type="EMBL" id="SMDC01000005">
    <property type="protein sequence ID" value="TCW35951.1"/>
    <property type="molecule type" value="Genomic_DNA"/>
</dbReference>
<accession>A0A4R4AAE5</accession>
<gene>
    <name evidence="2" type="ORF">EDC29_105125</name>
</gene>
<sequence length="136" mass="16009">MRRFLRHPSDIPIHYRLPNRNRRRRNRLCNIGQGGLCFLSCRRLPVGESIQVEIPVAQPPFCAEGVVVWCRPRRGLFEVGVHFATDETSYQLRMVEQVCRIEHYRRRVRITQGRELSSEQAAEEWIRRHAADFPSG</sequence>
<evidence type="ECO:0000313" key="2">
    <source>
        <dbReference type="EMBL" id="TCW35951.1"/>
    </source>
</evidence>
<reference evidence="2 3" key="1">
    <citation type="submission" date="2019-03" db="EMBL/GenBank/DDBJ databases">
        <title>Genomic Encyclopedia of Type Strains, Phase IV (KMG-IV): sequencing the most valuable type-strain genomes for metagenomic binning, comparative biology and taxonomic classification.</title>
        <authorList>
            <person name="Goeker M."/>
        </authorList>
    </citation>
    <scope>NUCLEOTIDE SEQUENCE [LARGE SCALE GENOMIC DNA]</scope>
    <source>
        <strain evidence="2 3">DSM 203</strain>
    </source>
</reference>
<proteinExistence type="predicted"/>
<name>A0A4R4AAE5_MARGR</name>
<dbReference type="InterPro" id="IPR009875">
    <property type="entry name" value="PilZ_domain"/>
</dbReference>
<dbReference type="RefSeq" id="WP_123141823.1">
    <property type="nucleotide sequence ID" value="NZ_JAKEDQ010000006.1"/>
</dbReference>
<evidence type="ECO:0000313" key="3">
    <source>
        <dbReference type="Proteomes" id="UP000295247"/>
    </source>
</evidence>
<dbReference type="AlphaFoldDB" id="A0A4R4AAE5"/>
<comment type="caution">
    <text evidence="2">The sequence shown here is derived from an EMBL/GenBank/DDBJ whole genome shotgun (WGS) entry which is preliminary data.</text>
</comment>
<dbReference type="GO" id="GO:0035438">
    <property type="term" value="F:cyclic-di-GMP binding"/>
    <property type="evidence" value="ECO:0007669"/>
    <property type="project" value="InterPro"/>
</dbReference>
<dbReference type="Pfam" id="PF07238">
    <property type="entry name" value="PilZ"/>
    <property type="match status" value="1"/>
</dbReference>
<dbReference type="SUPFAM" id="SSF141371">
    <property type="entry name" value="PilZ domain-like"/>
    <property type="match status" value="1"/>
</dbReference>
<feature type="domain" description="PilZ" evidence="1">
    <location>
        <begin position="2"/>
        <end position="97"/>
    </location>
</feature>
<dbReference type="Proteomes" id="UP000295247">
    <property type="component" value="Unassembled WGS sequence"/>
</dbReference>
<organism evidence="2 3">
    <name type="scientific">Marichromatium gracile</name>
    <name type="common">Chromatium gracile</name>
    <dbReference type="NCBI Taxonomy" id="1048"/>
    <lineage>
        <taxon>Bacteria</taxon>
        <taxon>Pseudomonadati</taxon>
        <taxon>Pseudomonadota</taxon>
        <taxon>Gammaproteobacteria</taxon>
        <taxon>Chromatiales</taxon>
        <taxon>Chromatiaceae</taxon>
        <taxon>Marichromatium</taxon>
    </lineage>
</organism>
<protein>
    <submittedName>
        <fullName evidence="2">PilZ domain-containing protein</fullName>
    </submittedName>
</protein>